<proteinExistence type="predicted"/>
<evidence type="ECO:0000256" key="1">
    <source>
        <dbReference type="SAM" id="MobiDB-lite"/>
    </source>
</evidence>
<gene>
    <name evidence="2" type="ORF">SDC9_127965</name>
</gene>
<protein>
    <submittedName>
        <fullName evidence="2">Uncharacterized protein</fullName>
    </submittedName>
</protein>
<dbReference type="AlphaFoldDB" id="A0A645CVI0"/>
<organism evidence="2">
    <name type="scientific">bioreactor metagenome</name>
    <dbReference type="NCBI Taxonomy" id="1076179"/>
    <lineage>
        <taxon>unclassified sequences</taxon>
        <taxon>metagenomes</taxon>
        <taxon>ecological metagenomes</taxon>
    </lineage>
</organism>
<reference evidence="2" key="1">
    <citation type="submission" date="2019-08" db="EMBL/GenBank/DDBJ databases">
        <authorList>
            <person name="Kucharzyk K."/>
            <person name="Murdoch R.W."/>
            <person name="Higgins S."/>
            <person name="Loffler F."/>
        </authorList>
    </citation>
    <scope>NUCLEOTIDE SEQUENCE</scope>
</reference>
<sequence>MPQGSGTVHAAPHVEKAADSLVPQKTRDTVGQHGRVEKLEARMEDRPAPFHRVPGLPGAEEGLGLVHVEEMDRRSPVACGPDGQVQDDLRLAAAGGAEKHPILCLWTRQTAHPDGVRHVSSLSRKSTSRPLNRSGCSIMRKCPVSVHST</sequence>
<accession>A0A645CVI0</accession>
<dbReference type="EMBL" id="VSSQ01030394">
    <property type="protein sequence ID" value="MPM80914.1"/>
    <property type="molecule type" value="Genomic_DNA"/>
</dbReference>
<feature type="region of interest" description="Disordered" evidence="1">
    <location>
        <begin position="1"/>
        <end position="59"/>
    </location>
</feature>
<evidence type="ECO:0000313" key="2">
    <source>
        <dbReference type="EMBL" id="MPM80914.1"/>
    </source>
</evidence>
<feature type="compositionally biased region" description="Basic and acidic residues" evidence="1">
    <location>
        <begin position="25"/>
        <end position="48"/>
    </location>
</feature>
<comment type="caution">
    <text evidence="2">The sequence shown here is derived from an EMBL/GenBank/DDBJ whole genome shotgun (WGS) entry which is preliminary data.</text>
</comment>
<name>A0A645CVI0_9ZZZZ</name>